<proteinExistence type="predicted"/>
<accession>A0ABU1M290</accession>
<name>A0ABU1M290_9BURK</name>
<dbReference type="RefSeq" id="WP_310127325.1">
    <property type="nucleotide sequence ID" value="NZ_JAVDQV010000014.1"/>
</dbReference>
<keyword evidence="2" id="KW-1185">Reference proteome</keyword>
<comment type="caution">
    <text evidence="1">The sequence shown here is derived from an EMBL/GenBank/DDBJ whole genome shotgun (WGS) entry which is preliminary data.</text>
</comment>
<reference evidence="1 2" key="1">
    <citation type="submission" date="2023-07" db="EMBL/GenBank/DDBJ databases">
        <title>Sorghum-associated microbial communities from plants grown in Nebraska, USA.</title>
        <authorList>
            <person name="Schachtman D."/>
        </authorList>
    </citation>
    <scope>NUCLEOTIDE SEQUENCE [LARGE SCALE GENOMIC DNA]</scope>
    <source>
        <strain evidence="1 2">DS1316</strain>
    </source>
</reference>
<gene>
    <name evidence="1" type="ORF">J2804_006397</name>
</gene>
<sequence length="80" mass="8474">MTTHASFDAGKAPADGQLRDALDAGDDFSRILTLAREAGMLVTLDGRIGREKYPGIAGSLNAFRRVAQALRNASLQASAR</sequence>
<organism evidence="1 2">
    <name type="scientific">Paraburkholderia terricola</name>
    <dbReference type="NCBI Taxonomy" id="169427"/>
    <lineage>
        <taxon>Bacteria</taxon>
        <taxon>Pseudomonadati</taxon>
        <taxon>Pseudomonadota</taxon>
        <taxon>Betaproteobacteria</taxon>
        <taxon>Burkholderiales</taxon>
        <taxon>Burkholderiaceae</taxon>
        <taxon>Paraburkholderia</taxon>
    </lineage>
</organism>
<evidence type="ECO:0000313" key="1">
    <source>
        <dbReference type="EMBL" id="MDR6412961.1"/>
    </source>
</evidence>
<protein>
    <submittedName>
        <fullName evidence="1">Uncharacterized protein</fullName>
    </submittedName>
</protein>
<dbReference type="Proteomes" id="UP001264340">
    <property type="component" value="Unassembled WGS sequence"/>
</dbReference>
<dbReference type="EMBL" id="JAVDRP010000028">
    <property type="protein sequence ID" value="MDR6412961.1"/>
    <property type="molecule type" value="Genomic_DNA"/>
</dbReference>
<evidence type="ECO:0000313" key="2">
    <source>
        <dbReference type="Proteomes" id="UP001264340"/>
    </source>
</evidence>